<dbReference type="InterPro" id="IPR001638">
    <property type="entry name" value="Solute-binding_3/MltF_N"/>
</dbReference>
<dbReference type="GO" id="GO:0052621">
    <property type="term" value="F:diguanylate cyclase activity"/>
    <property type="evidence" value="ECO:0007669"/>
    <property type="project" value="UniProtKB-EC"/>
</dbReference>
<evidence type="ECO:0000259" key="3">
    <source>
        <dbReference type="PROSITE" id="PS50887"/>
    </source>
</evidence>
<keyword evidence="4" id="KW-0808">Transferase</keyword>
<comment type="caution">
    <text evidence="4">The sequence shown here is derived from an EMBL/GenBank/DDBJ whole genome shotgun (WGS) entry which is preliminary data.</text>
</comment>
<dbReference type="SUPFAM" id="SSF55073">
    <property type="entry name" value="Nucleotide cyclase"/>
    <property type="match status" value="1"/>
</dbReference>
<gene>
    <name evidence="4" type="ORF">KEC16_06400</name>
</gene>
<dbReference type="InterPro" id="IPR029787">
    <property type="entry name" value="Nucleotide_cyclase"/>
</dbReference>
<feature type="domain" description="GGDEF" evidence="3">
    <location>
        <begin position="305"/>
        <end position="432"/>
    </location>
</feature>
<dbReference type="PANTHER" id="PTHR45138">
    <property type="entry name" value="REGULATORY COMPONENTS OF SENSORY TRANSDUCTION SYSTEM"/>
    <property type="match status" value="1"/>
</dbReference>
<dbReference type="InterPro" id="IPR050469">
    <property type="entry name" value="Diguanylate_Cyclase"/>
</dbReference>
<evidence type="ECO:0000313" key="4">
    <source>
        <dbReference type="EMBL" id="MBR9971337.1"/>
    </source>
</evidence>
<dbReference type="Proteomes" id="UP000680714">
    <property type="component" value="Unassembled WGS sequence"/>
</dbReference>
<dbReference type="CDD" id="cd13708">
    <property type="entry name" value="PBP2_BvgS_like_1"/>
    <property type="match status" value="1"/>
</dbReference>
<comment type="catalytic activity">
    <reaction evidence="2">
        <text>2 GTP = 3',3'-c-di-GMP + 2 diphosphate</text>
        <dbReference type="Rhea" id="RHEA:24898"/>
        <dbReference type="ChEBI" id="CHEBI:33019"/>
        <dbReference type="ChEBI" id="CHEBI:37565"/>
        <dbReference type="ChEBI" id="CHEBI:58805"/>
        <dbReference type="EC" id="2.7.7.65"/>
    </reaction>
</comment>
<dbReference type="SUPFAM" id="SSF53850">
    <property type="entry name" value="Periplasmic binding protein-like II"/>
    <property type="match status" value="1"/>
</dbReference>
<evidence type="ECO:0000256" key="2">
    <source>
        <dbReference type="ARBA" id="ARBA00034247"/>
    </source>
</evidence>
<protein>
    <recommendedName>
        <fullName evidence="1">diguanylate cyclase</fullName>
        <ecNumber evidence="1">2.7.7.65</ecNumber>
    </recommendedName>
</protein>
<keyword evidence="4" id="KW-0548">Nucleotidyltransferase</keyword>
<sequence>MLFWPALTLAEPVRFCVDPDWPPYEIIDEHGRHQGIAADLLRVIADRAGLELSLVRTANWQESLNAAEDGRCQFLSFLNATPARAEWLDFTKPVFVDPNVIVTREDHALVSDLAAMTRETLVLPKGTSVEERLRRDFPNLSILTTETEAEAFAMVSGRQADMTLRSLTVAVYTIKKEGWFNLKVSGQVPGYDNLLRIGVRRGNDALVERLNQAIATIDVQERAAIANRHVSITVRTGVDPVLVRNLGAIFGVILITSFFWALKLKAVNAELKRLSLTDRLTSLGNRAFLNDHMAAEIPRCKRYSRPFSIILLDLDYFKAINDRFGHLAGDQVLVAFAAIMRAQARQSDILGRWGGEEFLVLCPDTNQEQAVVLGERIRQAMASHVGPTSCHHTVSAGIATLRHTDTADTLLAMADQALYQAKALGRNRVVAA</sequence>
<dbReference type="EMBL" id="JAGTUF010000004">
    <property type="protein sequence ID" value="MBR9971337.1"/>
    <property type="molecule type" value="Genomic_DNA"/>
</dbReference>
<dbReference type="NCBIfam" id="TIGR00254">
    <property type="entry name" value="GGDEF"/>
    <property type="match status" value="1"/>
</dbReference>
<proteinExistence type="predicted"/>
<dbReference type="SMART" id="SM00062">
    <property type="entry name" value="PBPb"/>
    <property type="match status" value="1"/>
</dbReference>
<dbReference type="Pfam" id="PF00497">
    <property type="entry name" value="SBP_bac_3"/>
    <property type="match status" value="1"/>
</dbReference>
<name>A0ABS5IB01_9PROT</name>
<dbReference type="RefSeq" id="WP_211547018.1">
    <property type="nucleotide sequence ID" value="NZ_JAGTUF010000004.1"/>
</dbReference>
<dbReference type="Gene3D" id="3.40.190.10">
    <property type="entry name" value="Periplasmic binding protein-like II"/>
    <property type="match status" value="2"/>
</dbReference>
<keyword evidence="5" id="KW-1185">Reference proteome</keyword>
<dbReference type="SMART" id="SM00267">
    <property type="entry name" value="GGDEF"/>
    <property type="match status" value="1"/>
</dbReference>
<dbReference type="Pfam" id="PF00990">
    <property type="entry name" value="GGDEF"/>
    <property type="match status" value="1"/>
</dbReference>
<dbReference type="PROSITE" id="PS50887">
    <property type="entry name" value="GGDEF"/>
    <property type="match status" value="1"/>
</dbReference>
<evidence type="ECO:0000313" key="5">
    <source>
        <dbReference type="Proteomes" id="UP000680714"/>
    </source>
</evidence>
<organism evidence="4 5">
    <name type="scientific">Magnetospirillum sulfuroxidans</name>
    <dbReference type="NCBI Taxonomy" id="611300"/>
    <lineage>
        <taxon>Bacteria</taxon>
        <taxon>Pseudomonadati</taxon>
        <taxon>Pseudomonadota</taxon>
        <taxon>Alphaproteobacteria</taxon>
        <taxon>Rhodospirillales</taxon>
        <taxon>Rhodospirillaceae</taxon>
        <taxon>Magnetospirillum</taxon>
    </lineage>
</organism>
<dbReference type="CDD" id="cd01949">
    <property type="entry name" value="GGDEF"/>
    <property type="match status" value="1"/>
</dbReference>
<dbReference type="EC" id="2.7.7.65" evidence="1"/>
<dbReference type="InterPro" id="IPR000160">
    <property type="entry name" value="GGDEF_dom"/>
</dbReference>
<reference evidence="4 5" key="1">
    <citation type="submission" date="2021-04" db="EMBL/GenBank/DDBJ databases">
        <title>Magnetospirillum sulfuroxidans sp. nov., a facultative chemolithoautotrophic sulfur-oxidizing alphaproteobacterium isolated from freshwater sediment and proposals for Paramagetospirillum gen. nov., and Magnetospirillaceae fam. nov.</title>
        <authorList>
            <person name="Koziaeva V."/>
            <person name="Geelhoed J.S."/>
            <person name="Sorokin D.Y."/>
            <person name="Grouzdev D.S."/>
        </authorList>
    </citation>
    <scope>NUCLEOTIDE SEQUENCE [LARGE SCALE GENOMIC DNA]</scope>
    <source>
        <strain evidence="4 5">J10</strain>
    </source>
</reference>
<evidence type="ECO:0000256" key="1">
    <source>
        <dbReference type="ARBA" id="ARBA00012528"/>
    </source>
</evidence>
<accession>A0ABS5IB01</accession>
<dbReference type="InterPro" id="IPR043128">
    <property type="entry name" value="Rev_trsase/Diguanyl_cyclase"/>
</dbReference>
<dbReference type="Gene3D" id="3.30.70.270">
    <property type="match status" value="1"/>
</dbReference>
<dbReference type="PANTHER" id="PTHR45138:SF9">
    <property type="entry name" value="DIGUANYLATE CYCLASE DGCM-RELATED"/>
    <property type="match status" value="1"/>
</dbReference>